<dbReference type="EMBL" id="JALNTZ010000001">
    <property type="protein sequence ID" value="KAJ3665961.1"/>
    <property type="molecule type" value="Genomic_DNA"/>
</dbReference>
<dbReference type="AlphaFoldDB" id="A0AA38MRX2"/>
<sequence length="92" mass="10664">MMGSWTIHRNTDRTCRVPRTMKTWRSSGRSHQTGQRGRSRKVYHEIYEEANASEFGLTCEMPMKSTLAGLDANKWVYAMADELLLSKMKHGR</sequence>
<accession>A0AA38MRX2</accession>
<protein>
    <submittedName>
        <fullName evidence="1">Uncharacterized protein</fullName>
    </submittedName>
</protein>
<dbReference type="Proteomes" id="UP001168821">
    <property type="component" value="Unassembled WGS sequence"/>
</dbReference>
<evidence type="ECO:0000313" key="1">
    <source>
        <dbReference type="EMBL" id="KAJ3665961.1"/>
    </source>
</evidence>
<comment type="caution">
    <text evidence="1">The sequence shown here is derived from an EMBL/GenBank/DDBJ whole genome shotgun (WGS) entry which is preliminary data.</text>
</comment>
<proteinExistence type="predicted"/>
<gene>
    <name evidence="1" type="ORF">Zmor_001423</name>
</gene>
<organism evidence="1 2">
    <name type="scientific">Zophobas morio</name>
    <dbReference type="NCBI Taxonomy" id="2755281"/>
    <lineage>
        <taxon>Eukaryota</taxon>
        <taxon>Metazoa</taxon>
        <taxon>Ecdysozoa</taxon>
        <taxon>Arthropoda</taxon>
        <taxon>Hexapoda</taxon>
        <taxon>Insecta</taxon>
        <taxon>Pterygota</taxon>
        <taxon>Neoptera</taxon>
        <taxon>Endopterygota</taxon>
        <taxon>Coleoptera</taxon>
        <taxon>Polyphaga</taxon>
        <taxon>Cucujiformia</taxon>
        <taxon>Tenebrionidae</taxon>
        <taxon>Zophobas</taxon>
    </lineage>
</organism>
<evidence type="ECO:0000313" key="2">
    <source>
        <dbReference type="Proteomes" id="UP001168821"/>
    </source>
</evidence>
<name>A0AA38MRX2_9CUCU</name>
<reference evidence="1" key="1">
    <citation type="journal article" date="2023" name="G3 (Bethesda)">
        <title>Whole genome assemblies of Zophobas morio and Tenebrio molitor.</title>
        <authorList>
            <person name="Kaur S."/>
            <person name="Stinson S.A."/>
            <person name="diCenzo G.C."/>
        </authorList>
    </citation>
    <scope>NUCLEOTIDE SEQUENCE</scope>
    <source>
        <strain evidence="1">QUZm001</strain>
    </source>
</reference>
<keyword evidence="2" id="KW-1185">Reference proteome</keyword>